<keyword evidence="8" id="KW-1185">Reference proteome</keyword>
<dbReference type="PANTHER" id="PTHR28165">
    <property type="entry name" value="NON-CLASSICAL EXPORT PROTEIN 2-RELATED"/>
    <property type="match status" value="1"/>
</dbReference>
<evidence type="ECO:0000256" key="3">
    <source>
        <dbReference type="ARBA" id="ARBA00022989"/>
    </source>
</evidence>
<dbReference type="InterPro" id="IPR008253">
    <property type="entry name" value="Marvel"/>
</dbReference>
<feature type="transmembrane region" description="Helical" evidence="5">
    <location>
        <begin position="66"/>
        <end position="89"/>
    </location>
</feature>
<dbReference type="GO" id="GO:0005886">
    <property type="term" value="C:plasma membrane"/>
    <property type="evidence" value="ECO:0007669"/>
    <property type="project" value="TreeGrafter"/>
</dbReference>
<protein>
    <recommendedName>
        <fullName evidence="6">MARVEL domain-containing protein</fullName>
    </recommendedName>
</protein>
<evidence type="ECO:0000256" key="5">
    <source>
        <dbReference type="SAM" id="Phobius"/>
    </source>
</evidence>
<evidence type="ECO:0000256" key="1">
    <source>
        <dbReference type="ARBA" id="ARBA00004141"/>
    </source>
</evidence>
<name>F9XGM6_ZYMTI</name>
<evidence type="ECO:0000256" key="4">
    <source>
        <dbReference type="ARBA" id="ARBA00023136"/>
    </source>
</evidence>
<feature type="transmembrane region" description="Helical" evidence="5">
    <location>
        <begin position="202"/>
        <end position="223"/>
    </location>
</feature>
<feature type="transmembrane region" description="Helical" evidence="5">
    <location>
        <begin position="12"/>
        <end position="32"/>
    </location>
</feature>
<evidence type="ECO:0000259" key="6">
    <source>
        <dbReference type="Pfam" id="PF01284"/>
    </source>
</evidence>
<feature type="transmembrane region" description="Helical" evidence="5">
    <location>
        <begin position="274"/>
        <end position="297"/>
    </location>
</feature>
<dbReference type="GO" id="GO:0032126">
    <property type="term" value="C:eisosome"/>
    <property type="evidence" value="ECO:0007669"/>
    <property type="project" value="TreeGrafter"/>
</dbReference>
<dbReference type="Pfam" id="PF01284">
    <property type="entry name" value="MARVEL"/>
    <property type="match status" value="1"/>
</dbReference>
<dbReference type="OrthoDB" id="2017497at2759"/>
<dbReference type="RefSeq" id="XP_003851033.1">
    <property type="nucleotide sequence ID" value="XM_003850985.1"/>
</dbReference>
<evidence type="ECO:0000313" key="7">
    <source>
        <dbReference type="EMBL" id="EGP86009.1"/>
    </source>
</evidence>
<dbReference type="Proteomes" id="UP000008062">
    <property type="component" value="Chromosome 7"/>
</dbReference>
<dbReference type="GO" id="GO:0070941">
    <property type="term" value="P:eisosome assembly"/>
    <property type="evidence" value="ECO:0007669"/>
    <property type="project" value="TreeGrafter"/>
</dbReference>
<dbReference type="KEGG" id="ztr:MYCGRDRAFT_94650"/>
<feature type="transmembrane region" description="Helical" evidence="5">
    <location>
        <begin position="317"/>
        <end position="336"/>
    </location>
</feature>
<accession>F9XGM6</accession>
<dbReference type="GO" id="GO:0072659">
    <property type="term" value="P:protein localization to plasma membrane"/>
    <property type="evidence" value="ECO:0007669"/>
    <property type="project" value="TreeGrafter"/>
</dbReference>
<keyword evidence="2 5" id="KW-0812">Transmembrane</keyword>
<keyword evidence="3 5" id="KW-1133">Transmembrane helix</keyword>
<gene>
    <name evidence="7" type="ORF">MYCGRDRAFT_94650</name>
</gene>
<dbReference type="AlphaFoldDB" id="F9XGM6"/>
<dbReference type="EMBL" id="CM001202">
    <property type="protein sequence ID" value="EGP86009.1"/>
    <property type="molecule type" value="Genomic_DNA"/>
</dbReference>
<feature type="transmembrane region" description="Helical" evidence="5">
    <location>
        <begin position="120"/>
        <end position="140"/>
    </location>
</feature>
<feature type="domain" description="MARVEL" evidence="6">
    <location>
        <begin position="8"/>
        <end position="135"/>
    </location>
</feature>
<keyword evidence="4 5" id="KW-0472">Membrane</keyword>
<dbReference type="PANTHER" id="PTHR28165:SF2">
    <property type="entry name" value="MARVEL DOMAIN-CONTAINING PROTEIN"/>
    <property type="match status" value="1"/>
</dbReference>
<comment type="subcellular location">
    <subcellularLocation>
        <location evidence="1">Membrane</location>
        <topology evidence="1">Multi-pass membrane protein</topology>
    </subcellularLocation>
</comment>
<dbReference type="HOGENOM" id="CLU_588230_0_0_1"/>
<feature type="transmembrane region" description="Helical" evidence="5">
    <location>
        <begin position="248"/>
        <end position="267"/>
    </location>
</feature>
<reference evidence="7 8" key="1">
    <citation type="journal article" date="2011" name="PLoS Genet.">
        <title>Finished genome of the fungal wheat pathogen Mycosphaerella graminicola reveals dispensome structure, chromosome plasticity, and stealth pathogenesis.</title>
        <authorList>
            <person name="Goodwin S.B."/>
            <person name="Ben M'barek S."/>
            <person name="Dhillon B."/>
            <person name="Wittenberg A.H.J."/>
            <person name="Crane C.F."/>
            <person name="Hane J.K."/>
            <person name="Foster A.J."/>
            <person name="Van der Lee T.A.J."/>
            <person name="Grimwood J."/>
            <person name="Aerts A."/>
            <person name="Antoniw J."/>
            <person name="Bailey A."/>
            <person name="Bluhm B."/>
            <person name="Bowler J."/>
            <person name="Bristow J."/>
            <person name="van der Burgt A."/>
            <person name="Canto-Canche B."/>
            <person name="Churchill A.C.L."/>
            <person name="Conde-Ferraez L."/>
            <person name="Cools H.J."/>
            <person name="Coutinho P.M."/>
            <person name="Csukai M."/>
            <person name="Dehal P."/>
            <person name="De Wit P."/>
            <person name="Donzelli B."/>
            <person name="van de Geest H.C."/>
            <person name="van Ham R.C.H.J."/>
            <person name="Hammond-Kosack K.E."/>
            <person name="Henrissat B."/>
            <person name="Kilian A."/>
            <person name="Kobayashi A.K."/>
            <person name="Koopmann E."/>
            <person name="Kourmpetis Y."/>
            <person name="Kuzniar A."/>
            <person name="Lindquist E."/>
            <person name="Lombard V."/>
            <person name="Maliepaard C."/>
            <person name="Martins N."/>
            <person name="Mehrabi R."/>
            <person name="Nap J.P.H."/>
            <person name="Ponomarenko A."/>
            <person name="Rudd J.J."/>
            <person name="Salamov A."/>
            <person name="Schmutz J."/>
            <person name="Schouten H.J."/>
            <person name="Shapiro H."/>
            <person name="Stergiopoulos I."/>
            <person name="Torriani S.F.F."/>
            <person name="Tu H."/>
            <person name="de Vries R.P."/>
            <person name="Waalwijk C."/>
            <person name="Ware S.B."/>
            <person name="Wiebenga A."/>
            <person name="Zwiers L.-H."/>
            <person name="Oliver R.P."/>
            <person name="Grigoriev I.V."/>
            <person name="Kema G.H.J."/>
        </authorList>
    </citation>
    <scope>NUCLEOTIDE SEQUENCE [LARGE SCALE GENOMIC DNA]</scope>
    <source>
        <strain evidence="8">CBS 115943 / IPO323</strain>
    </source>
</reference>
<dbReference type="InterPro" id="IPR052649">
    <property type="entry name" value="NCE102-like"/>
</dbReference>
<dbReference type="PROSITE" id="PS51257">
    <property type="entry name" value="PROKAR_LIPOPROTEIN"/>
    <property type="match status" value="1"/>
</dbReference>
<sequence>MEGFRLGAWIARIFQLISAAVIIGCNNALGRYPSSTRFSIFVGALGILDSLLGMAALVFAREATYIMLAIDALAAIFYFAGGTNLAVLYSDSTKRHPFVNCNSLDPDFLCGRSSRVEANITFHFIGLIATLAAVALVLLLRRSSGRSSYHKFNVSASDMPPTSGMILQRLQHTHNFTILRQIVALISRQQSDAFCGPRLDQLIIPSTFLCASVVIALSSWLYWRVEKQLDECAAAGYRCASGRFPPSLIYSIFAGAFGMLDFAVGALDMWFDVHVLVVVAFDVLAACFYVAGGINLIVLYHTQDNIRDTKFEIDTGFQFIGGIVSLLTAYLIGNWARMDRKRARPAMSRRNVEFGLEVFQKSHANLPTIVKNSHGIFKMAGSCSQRDEGVLCSTADAIVRAAKDLDRGFQEAHFRSPRLGSCVEDLLVLVNEYPHVDDCIVCVIVLDHAALGASNCSWIDHVDVV</sequence>
<organism evidence="7 8">
    <name type="scientific">Zymoseptoria tritici (strain CBS 115943 / IPO323)</name>
    <name type="common">Speckled leaf blotch fungus</name>
    <name type="synonym">Septoria tritici</name>
    <dbReference type="NCBI Taxonomy" id="336722"/>
    <lineage>
        <taxon>Eukaryota</taxon>
        <taxon>Fungi</taxon>
        <taxon>Dikarya</taxon>
        <taxon>Ascomycota</taxon>
        <taxon>Pezizomycotina</taxon>
        <taxon>Dothideomycetes</taxon>
        <taxon>Dothideomycetidae</taxon>
        <taxon>Mycosphaerellales</taxon>
        <taxon>Mycosphaerellaceae</taxon>
        <taxon>Zymoseptoria</taxon>
    </lineage>
</organism>
<dbReference type="InParanoid" id="F9XGM6"/>
<evidence type="ECO:0000313" key="8">
    <source>
        <dbReference type="Proteomes" id="UP000008062"/>
    </source>
</evidence>
<dbReference type="eggNOG" id="ENOG502R05C">
    <property type="taxonomic scope" value="Eukaryota"/>
</dbReference>
<proteinExistence type="predicted"/>
<feature type="transmembrane region" description="Helical" evidence="5">
    <location>
        <begin position="38"/>
        <end position="59"/>
    </location>
</feature>
<evidence type="ECO:0000256" key="2">
    <source>
        <dbReference type="ARBA" id="ARBA00022692"/>
    </source>
</evidence>
<dbReference type="GeneID" id="13397551"/>
<dbReference type="STRING" id="336722.F9XGM6"/>